<name>A0A8K1FLL6_PYTOL</name>
<dbReference type="SUPFAM" id="SSF52058">
    <property type="entry name" value="L domain-like"/>
    <property type="match status" value="1"/>
</dbReference>
<dbReference type="Gene3D" id="3.80.10.10">
    <property type="entry name" value="Ribonuclease Inhibitor"/>
    <property type="match status" value="1"/>
</dbReference>
<reference evidence="2" key="1">
    <citation type="submission" date="2019-03" db="EMBL/GenBank/DDBJ databases">
        <title>Long read genome sequence of the mycoparasitic Pythium oligandrum ATCC 38472 isolated from sugarbeet rhizosphere.</title>
        <authorList>
            <person name="Gaulin E."/>
        </authorList>
    </citation>
    <scope>NUCLEOTIDE SEQUENCE</scope>
    <source>
        <strain evidence="2">ATCC 38472_TT</strain>
    </source>
</reference>
<protein>
    <submittedName>
        <fullName evidence="2">Uncharacterized protein</fullName>
    </submittedName>
</protein>
<dbReference type="AlphaFoldDB" id="A0A8K1FLL6"/>
<dbReference type="OrthoDB" id="107262at2759"/>
<feature type="transmembrane region" description="Helical" evidence="1">
    <location>
        <begin position="93"/>
        <end position="112"/>
    </location>
</feature>
<organism evidence="2 3">
    <name type="scientific">Pythium oligandrum</name>
    <name type="common">Mycoparasitic fungus</name>
    <dbReference type="NCBI Taxonomy" id="41045"/>
    <lineage>
        <taxon>Eukaryota</taxon>
        <taxon>Sar</taxon>
        <taxon>Stramenopiles</taxon>
        <taxon>Oomycota</taxon>
        <taxon>Peronosporomycetes</taxon>
        <taxon>Pythiales</taxon>
        <taxon>Pythiaceae</taxon>
        <taxon>Pythium</taxon>
    </lineage>
</organism>
<evidence type="ECO:0000313" key="3">
    <source>
        <dbReference type="Proteomes" id="UP000794436"/>
    </source>
</evidence>
<evidence type="ECO:0000313" key="2">
    <source>
        <dbReference type="EMBL" id="TMW65384.1"/>
    </source>
</evidence>
<dbReference type="Proteomes" id="UP000794436">
    <property type="component" value="Unassembled WGS sequence"/>
</dbReference>
<feature type="transmembrane region" description="Helical" evidence="1">
    <location>
        <begin position="251"/>
        <end position="270"/>
    </location>
</feature>
<proteinExistence type="predicted"/>
<feature type="transmembrane region" description="Helical" evidence="1">
    <location>
        <begin position="124"/>
        <end position="147"/>
    </location>
</feature>
<gene>
    <name evidence="2" type="ORF">Poli38472_008026</name>
</gene>
<keyword evidence="1" id="KW-0472">Membrane</keyword>
<keyword evidence="3" id="KW-1185">Reference proteome</keyword>
<sequence>MILSSLLQRRLVFNPLQVKTTTPQTCHRPQNPALSKQLRRLFAFFYGRRGIFGVESPYFDLVIFGRECIDMALQTYQAYRLSRYVPRLWLNRVYVALLVLNCWSTPLIHIIFKHRVMLSRLLLLLDSALLDLFSTMGLAVILLTSYYRDYDYVLGGFPMQIWYNDEWAVNFFNEFKFVLVVSWMDLLSRLVFYTGTIVAIENIKELLRQAPSKQKRRVGPSASFLPGKRSIGPLMHAIASLQPPQRRFDRIAHVVLIVWGLMVLCLHAHADTRRHVTQCLMQVRPWTAARPTCVLLAMDCHINDVRGHEDDINPYWELVDPITVTRIVIRHCPELHMPPTIQRFSHLDTLKLYNTTVVDWSDSAALTTQHHPVIGSLFVVRTNFTDGQLPPGVMSSDFPQSVYDIEFSVTNLHTLPDDLDTKWPHVVTLYLEINQLDHFPSVLSRIQPTYLSLSANQLTEFPIEALQNPNMNFLSLSANPISTLEAPPQTDVTDIGALKRLKLLETNISSLPWWMDPLLGRGTLAQPSVNLYNSPMCTYINELESGTRTHFPALGTTPQDKLASMMMLSDVSSFATAVTCKSYYVLLYPLASEDEWSSLTPQPVLYSASL</sequence>
<dbReference type="InterPro" id="IPR032675">
    <property type="entry name" value="LRR_dom_sf"/>
</dbReference>
<keyword evidence="1" id="KW-1133">Transmembrane helix</keyword>
<dbReference type="EMBL" id="SPLM01000037">
    <property type="protein sequence ID" value="TMW65384.1"/>
    <property type="molecule type" value="Genomic_DNA"/>
</dbReference>
<comment type="caution">
    <text evidence="2">The sequence shown here is derived from an EMBL/GenBank/DDBJ whole genome shotgun (WGS) entry which is preliminary data.</text>
</comment>
<keyword evidence="1" id="KW-0812">Transmembrane</keyword>
<accession>A0A8K1FLL6</accession>
<evidence type="ECO:0000256" key="1">
    <source>
        <dbReference type="SAM" id="Phobius"/>
    </source>
</evidence>